<accession>A0A645I460</accession>
<reference evidence="1" key="1">
    <citation type="submission" date="2019-08" db="EMBL/GenBank/DDBJ databases">
        <authorList>
            <person name="Kucharzyk K."/>
            <person name="Murdoch R.W."/>
            <person name="Higgins S."/>
            <person name="Loffler F."/>
        </authorList>
    </citation>
    <scope>NUCLEOTIDE SEQUENCE</scope>
</reference>
<dbReference type="EMBL" id="VSSQ01106441">
    <property type="protein sequence ID" value="MPN46085.1"/>
    <property type="molecule type" value="Genomic_DNA"/>
</dbReference>
<dbReference type="AlphaFoldDB" id="A0A645I460"/>
<gene>
    <name evidence="1" type="ORF">SDC9_193665</name>
</gene>
<proteinExistence type="predicted"/>
<comment type="caution">
    <text evidence="1">The sequence shown here is derived from an EMBL/GenBank/DDBJ whole genome shotgun (WGS) entry which is preliminary data.</text>
</comment>
<evidence type="ECO:0000313" key="1">
    <source>
        <dbReference type="EMBL" id="MPN46085.1"/>
    </source>
</evidence>
<name>A0A645I460_9ZZZZ</name>
<organism evidence="1">
    <name type="scientific">bioreactor metagenome</name>
    <dbReference type="NCBI Taxonomy" id="1076179"/>
    <lineage>
        <taxon>unclassified sequences</taxon>
        <taxon>metagenomes</taxon>
        <taxon>ecological metagenomes</taxon>
    </lineage>
</organism>
<protein>
    <submittedName>
        <fullName evidence="1">Uncharacterized protein</fullName>
    </submittedName>
</protein>
<sequence>MLEMRLILFDGDGHALGGHVHAPEVVAGAEQLEAVLGAVHFEALEDGLAVVQHHRRRGEFKVVEGRYPGVVPALLHRVVHFEHIIGENLAKTQFGFVGGFGLERRGRHKADFHD</sequence>